<dbReference type="InterPro" id="IPR056906">
    <property type="entry name" value="ORF2/G2P_dom"/>
</dbReference>
<proteinExistence type="predicted"/>
<feature type="domain" description="Replication-associated protein ORF2/G2P" evidence="1">
    <location>
        <begin position="102"/>
        <end position="205"/>
    </location>
</feature>
<dbReference type="EMBL" id="BK016119">
    <property type="protein sequence ID" value="DAF96579.1"/>
    <property type="molecule type" value="Genomic_DNA"/>
</dbReference>
<sequence length="422" mass="50583">MLNVSFVNQLGEVRSLLDCSMSANLSKKYYAEVSNRMNTLSSFSLLYDQRPVFLTITLNGCFRDALKGDYSRFKPIDFKYIPQILKMRMKNGEALEIRDLAQILNHQWNLLIMRFCKRFKDVERSYVRCFEPHKKDGVPHIHALFYLPAHTISYLFDAYKDLFYAPQNLRTNAITPQQVKNGEINGFQWSIDNPTGYVMKYIQKTFVNLYETEELDELATWYIKHKIRRFITSRTKVPLWVYRRINFIASMRDFYHLCNFKNNGENIIEWDFNDKFIHIFLPDRNERIVLEDDTLTHTINDKVVNVYVKEKPFKISTLQSIKPELDAWVDAWYVREGRKIKFEAIKNRKEFKKPPLWMKDFELYNYYSKLDKKNCNIQHLAYVENIMLDRGLNSFTKKNEKHDLNAPNLEDFIERGLREYEF</sequence>
<organism evidence="2">
    <name type="scientific">Inoviridae sp. ctTUL13</name>
    <dbReference type="NCBI Taxonomy" id="2825782"/>
    <lineage>
        <taxon>Viruses</taxon>
        <taxon>Monodnaviria</taxon>
        <taxon>Loebvirae</taxon>
        <taxon>Hofneiviricota</taxon>
        <taxon>Faserviricetes</taxon>
        <taxon>Tubulavirales</taxon>
        <taxon>Inoviridae</taxon>
    </lineage>
</organism>
<reference evidence="2" key="1">
    <citation type="journal article" date="2021" name="Proc. Natl. Acad. Sci. U.S.A.">
        <title>A Catalog of Tens of Thousands of Viruses from Human Metagenomes Reveals Hidden Associations with Chronic Diseases.</title>
        <authorList>
            <person name="Tisza M.J."/>
            <person name="Buck C.B."/>
        </authorList>
    </citation>
    <scope>NUCLEOTIDE SEQUENCE</scope>
    <source>
        <strain evidence="2">CtTUL13</strain>
    </source>
</reference>
<evidence type="ECO:0000259" key="1">
    <source>
        <dbReference type="Pfam" id="PF23343"/>
    </source>
</evidence>
<protein>
    <submittedName>
        <fullName evidence="2">Replication gene A protein</fullName>
    </submittedName>
</protein>
<accession>A0A8S5UQ68</accession>
<dbReference type="Pfam" id="PF23343">
    <property type="entry name" value="REP_ORF2-G2P"/>
    <property type="match status" value="1"/>
</dbReference>
<name>A0A8S5UQ68_9VIRU</name>
<evidence type="ECO:0000313" key="2">
    <source>
        <dbReference type="EMBL" id="DAF96579.1"/>
    </source>
</evidence>